<keyword evidence="1" id="KW-0732">Signal</keyword>
<accession>A0A1L9U166</accession>
<organism evidence="2 3">
    <name type="scientific">Aspergillus sydowii CBS 593.65</name>
    <dbReference type="NCBI Taxonomy" id="1036612"/>
    <lineage>
        <taxon>Eukaryota</taxon>
        <taxon>Fungi</taxon>
        <taxon>Dikarya</taxon>
        <taxon>Ascomycota</taxon>
        <taxon>Pezizomycotina</taxon>
        <taxon>Eurotiomycetes</taxon>
        <taxon>Eurotiomycetidae</taxon>
        <taxon>Eurotiales</taxon>
        <taxon>Aspergillaceae</taxon>
        <taxon>Aspergillus</taxon>
        <taxon>Aspergillus subgen. Nidulantes</taxon>
    </lineage>
</organism>
<dbReference type="OrthoDB" id="3204049at2759"/>
<evidence type="ECO:0000313" key="3">
    <source>
        <dbReference type="Proteomes" id="UP000184356"/>
    </source>
</evidence>
<name>A0A1L9U166_9EURO</name>
<sequence>MAHQAHNIPWTILASNLCWVPAGLSGDVPTLRFGTRKQRSKELVHFFEAFARNVEEHSACERRKYANRYDPPDPDDAILDAATVDKLTRTVRRWRHAYDPTGWKVPPWSCPGDGVKNCKCPVVPDRNRRVSAFLLRYQYNPCEEFWQYNANYFFSLEIIKSLLLHGEMDPIFRLCAYPQSSLRQGWDLDECGCGPSWLGFDQLLKFALAAYIVLNVIYCFPETWDPESGRSDTWDYRRSLFYQSMVQTCTQRMKYSEIPTYPHRYFFGVADQQAPSHGGPPSIVIPPPEYLPASDDIDNVRWMLRQKGLPVELALDVMELAGYELPRRVPYDPFHPLNRHDLARYLKYCWQILVRCDMLAKALGIKLYWKCLVADCITFFCDEGDTISDMWYKWYLEGHWPEPRRIFFTFP</sequence>
<dbReference type="RefSeq" id="XP_040709184.1">
    <property type="nucleotide sequence ID" value="XM_040846029.1"/>
</dbReference>
<keyword evidence="3" id="KW-1185">Reference proteome</keyword>
<dbReference type="VEuPathDB" id="FungiDB:ASPSYDRAFT_40192"/>
<dbReference type="EMBL" id="KV878582">
    <property type="protein sequence ID" value="OJJ65378.1"/>
    <property type="molecule type" value="Genomic_DNA"/>
</dbReference>
<feature type="signal peptide" evidence="1">
    <location>
        <begin position="1"/>
        <end position="25"/>
    </location>
</feature>
<feature type="chain" id="PRO_5012883092" evidence="1">
    <location>
        <begin position="26"/>
        <end position="411"/>
    </location>
</feature>
<dbReference type="Proteomes" id="UP000184356">
    <property type="component" value="Unassembled WGS sequence"/>
</dbReference>
<evidence type="ECO:0000256" key="1">
    <source>
        <dbReference type="SAM" id="SignalP"/>
    </source>
</evidence>
<evidence type="ECO:0000313" key="2">
    <source>
        <dbReference type="EMBL" id="OJJ65378.1"/>
    </source>
</evidence>
<gene>
    <name evidence="2" type="ORF">ASPSYDRAFT_40192</name>
</gene>
<proteinExistence type="predicted"/>
<dbReference type="GeneID" id="63762102"/>
<reference evidence="3" key="1">
    <citation type="journal article" date="2017" name="Genome Biol.">
        <title>Comparative genomics reveals high biological diversity and specific adaptations in the industrially and medically important fungal genus Aspergillus.</title>
        <authorList>
            <person name="de Vries R.P."/>
            <person name="Riley R."/>
            <person name="Wiebenga A."/>
            <person name="Aguilar-Osorio G."/>
            <person name="Amillis S."/>
            <person name="Uchima C.A."/>
            <person name="Anderluh G."/>
            <person name="Asadollahi M."/>
            <person name="Askin M."/>
            <person name="Barry K."/>
            <person name="Battaglia E."/>
            <person name="Bayram O."/>
            <person name="Benocci T."/>
            <person name="Braus-Stromeyer S.A."/>
            <person name="Caldana C."/>
            <person name="Canovas D."/>
            <person name="Cerqueira G.C."/>
            <person name="Chen F."/>
            <person name="Chen W."/>
            <person name="Choi C."/>
            <person name="Clum A."/>
            <person name="Dos Santos R.A."/>
            <person name="Damasio A.R."/>
            <person name="Diallinas G."/>
            <person name="Emri T."/>
            <person name="Fekete E."/>
            <person name="Flipphi M."/>
            <person name="Freyberg S."/>
            <person name="Gallo A."/>
            <person name="Gournas C."/>
            <person name="Habgood R."/>
            <person name="Hainaut M."/>
            <person name="Harispe M.L."/>
            <person name="Henrissat B."/>
            <person name="Hilden K.S."/>
            <person name="Hope R."/>
            <person name="Hossain A."/>
            <person name="Karabika E."/>
            <person name="Karaffa L."/>
            <person name="Karanyi Z."/>
            <person name="Krasevec N."/>
            <person name="Kuo A."/>
            <person name="Kusch H."/>
            <person name="LaButti K."/>
            <person name="Lagendijk E.L."/>
            <person name="Lapidus A."/>
            <person name="Levasseur A."/>
            <person name="Lindquist E."/>
            <person name="Lipzen A."/>
            <person name="Logrieco A.F."/>
            <person name="MacCabe A."/>
            <person name="Maekelae M.R."/>
            <person name="Malavazi I."/>
            <person name="Melin P."/>
            <person name="Meyer V."/>
            <person name="Mielnichuk N."/>
            <person name="Miskei M."/>
            <person name="Molnar A.P."/>
            <person name="Mule G."/>
            <person name="Ngan C.Y."/>
            <person name="Orejas M."/>
            <person name="Orosz E."/>
            <person name="Ouedraogo J.P."/>
            <person name="Overkamp K.M."/>
            <person name="Park H.-S."/>
            <person name="Perrone G."/>
            <person name="Piumi F."/>
            <person name="Punt P.J."/>
            <person name="Ram A.F."/>
            <person name="Ramon A."/>
            <person name="Rauscher S."/>
            <person name="Record E."/>
            <person name="Riano-Pachon D.M."/>
            <person name="Robert V."/>
            <person name="Roehrig J."/>
            <person name="Ruller R."/>
            <person name="Salamov A."/>
            <person name="Salih N.S."/>
            <person name="Samson R.A."/>
            <person name="Sandor E."/>
            <person name="Sanguinetti M."/>
            <person name="Schuetze T."/>
            <person name="Sepcic K."/>
            <person name="Shelest E."/>
            <person name="Sherlock G."/>
            <person name="Sophianopoulou V."/>
            <person name="Squina F.M."/>
            <person name="Sun H."/>
            <person name="Susca A."/>
            <person name="Todd R.B."/>
            <person name="Tsang A."/>
            <person name="Unkles S.E."/>
            <person name="van de Wiele N."/>
            <person name="van Rossen-Uffink D."/>
            <person name="Oliveira J.V."/>
            <person name="Vesth T.C."/>
            <person name="Visser J."/>
            <person name="Yu J.-H."/>
            <person name="Zhou M."/>
            <person name="Andersen M.R."/>
            <person name="Archer D.B."/>
            <person name="Baker S.E."/>
            <person name="Benoit I."/>
            <person name="Brakhage A.A."/>
            <person name="Braus G.H."/>
            <person name="Fischer R."/>
            <person name="Frisvad J.C."/>
            <person name="Goldman G.H."/>
            <person name="Houbraken J."/>
            <person name="Oakley B."/>
            <person name="Pocsi I."/>
            <person name="Scazzocchio C."/>
            <person name="Seiboth B."/>
            <person name="vanKuyk P.A."/>
            <person name="Wortman J."/>
            <person name="Dyer P.S."/>
            <person name="Grigoriev I.V."/>
        </authorList>
    </citation>
    <scope>NUCLEOTIDE SEQUENCE [LARGE SCALE GENOMIC DNA]</scope>
    <source>
        <strain evidence="3">CBS 593.65</strain>
    </source>
</reference>
<dbReference type="AlphaFoldDB" id="A0A1L9U166"/>
<protein>
    <submittedName>
        <fullName evidence="2">Uncharacterized protein</fullName>
    </submittedName>
</protein>